<gene>
    <name evidence="2" type="ORF">SPARVUS_LOCUS14183638</name>
</gene>
<feature type="compositionally biased region" description="Polar residues" evidence="1">
    <location>
        <begin position="73"/>
        <end position="123"/>
    </location>
</feature>
<keyword evidence="3" id="KW-1185">Reference proteome</keyword>
<reference evidence="2" key="1">
    <citation type="submission" date="2023-05" db="EMBL/GenBank/DDBJ databases">
        <authorList>
            <person name="Stuckert A."/>
        </authorList>
    </citation>
    <scope>NUCLEOTIDE SEQUENCE</scope>
</reference>
<sequence>MMSPTMGQPPRGELGPGPVLNSPSGPPFTQRFGSPGHPFGQASIQRPSLPPNASPFSGADQNFPPGVEDHSKNLNPPSNTFNQEQHVGSPSAVNGNQQTFTPNSAPRGNSSTPEVNNIPPAQQTHRELRAPTPSRTRLSLRGVPQRGQRRPGRHIVRSLLPKVVPPRVHGDDRKCLQSADTGGLRRVGVRLLPEDQGHSACVHPRAHGPTGGRQRRM</sequence>
<accession>A0ABN9GK95</accession>
<comment type="caution">
    <text evidence="2">The sequence shown here is derived from an EMBL/GenBank/DDBJ whole genome shotgun (WGS) entry which is preliminary data.</text>
</comment>
<name>A0ABN9GK95_9NEOB</name>
<feature type="region of interest" description="Disordered" evidence="1">
    <location>
        <begin position="1"/>
        <end position="150"/>
    </location>
</feature>
<feature type="region of interest" description="Disordered" evidence="1">
    <location>
        <begin position="195"/>
        <end position="217"/>
    </location>
</feature>
<dbReference type="Proteomes" id="UP001162483">
    <property type="component" value="Unassembled WGS sequence"/>
</dbReference>
<protein>
    <submittedName>
        <fullName evidence="2">Uncharacterized protein</fullName>
    </submittedName>
</protein>
<evidence type="ECO:0000313" key="2">
    <source>
        <dbReference type="EMBL" id="CAI9608978.1"/>
    </source>
</evidence>
<evidence type="ECO:0000256" key="1">
    <source>
        <dbReference type="SAM" id="MobiDB-lite"/>
    </source>
</evidence>
<dbReference type="EMBL" id="CATNWA010018710">
    <property type="protein sequence ID" value="CAI9608978.1"/>
    <property type="molecule type" value="Genomic_DNA"/>
</dbReference>
<feature type="non-terminal residue" evidence="2">
    <location>
        <position position="217"/>
    </location>
</feature>
<evidence type="ECO:0000313" key="3">
    <source>
        <dbReference type="Proteomes" id="UP001162483"/>
    </source>
</evidence>
<organism evidence="2 3">
    <name type="scientific">Staurois parvus</name>
    <dbReference type="NCBI Taxonomy" id="386267"/>
    <lineage>
        <taxon>Eukaryota</taxon>
        <taxon>Metazoa</taxon>
        <taxon>Chordata</taxon>
        <taxon>Craniata</taxon>
        <taxon>Vertebrata</taxon>
        <taxon>Euteleostomi</taxon>
        <taxon>Amphibia</taxon>
        <taxon>Batrachia</taxon>
        <taxon>Anura</taxon>
        <taxon>Neobatrachia</taxon>
        <taxon>Ranoidea</taxon>
        <taxon>Ranidae</taxon>
        <taxon>Staurois</taxon>
    </lineage>
</organism>
<proteinExistence type="predicted"/>